<dbReference type="GO" id="GO:0006281">
    <property type="term" value="P:DNA repair"/>
    <property type="evidence" value="ECO:0007669"/>
    <property type="project" value="UniProtKB-UniRule"/>
</dbReference>
<sequence>MSTERVRGIQIHRPIIYGNSAVLLTANERATVAADHTHRWTLGVRSAASVEGRAEQVGGAEDMSYFIKRVTFKLHDTYPNPNRVVDKPPFEVTESGWGEFSVQIQITFIPEAQEKPVRLNHYIRIHQWHLPEPFWDPDSGLPKPAAPTPLPQQDSVHAWQYDEIVFTDPPQAFFDILRQHPPIPLPKIRRKGVPPNIANPQSIASISRGIPEFTQAMEREEAERLDQAKKTLTEQLIKYKQMMDEKQKEVDKFKAGLAV</sequence>
<dbReference type="PROSITE" id="PS51037">
    <property type="entry name" value="YEATS"/>
    <property type="match status" value="1"/>
</dbReference>
<dbReference type="CDD" id="cd16908">
    <property type="entry name" value="YEATS_Yaf9_like"/>
    <property type="match status" value="1"/>
</dbReference>
<accession>A0A167NRC0</accession>
<feature type="coiled-coil region" evidence="3">
    <location>
        <begin position="215"/>
        <end position="249"/>
    </location>
</feature>
<dbReference type="GO" id="GO:0006355">
    <property type="term" value="P:regulation of DNA-templated transcription"/>
    <property type="evidence" value="ECO:0007669"/>
    <property type="project" value="InterPro"/>
</dbReference>
<feature type="domain" description="YEATS" evidence="4">
    <location>
        <begin position="5"/>
        <end position="180"/>
    </location>
</feature>
<evidence type="ECO:0000313" key="5">
    <source>
        <dbReference type="EMBL" id="KZO97982.1"/>
    </source>
</evidence>
<dbReference type="PANTHER" id="PTHR23195">
    <property type="entry name" value="YEATS DOMAIN"/>
    <property type="match status" value="1"/>
</dbReference>
<comment type="subcellular location">
    <subcellularLocation>
        <location evidence="3">Nucleus</location>
    </subcellularLocation>
    <subcellularLocation>
        <location evidence="3">Cytoplasm</location>
    </subcellularLocation>
</comment>
<dbReference type="AlphaFoldDB" id="A0A167NRC0"/>
<gene>
    <name evidence="3" type="primary">YAF9</name>
    <name evidence="5" type="ORF">CALVIDRAFT_549101</name>
</gene>
<dbReference type="GO" id="GO:0006325">
    <property type="term" value="P:chromatin organization"/>
    <property type="evidence" value="ECO:0007669"/>
    <property type="project" value="UniProtKB-KW"/>
</dbReference>
<proteinExistence type="inferred from homology"/>
<dbReference type="GO" id="GO:0000812">
    <property type="term" value="C:Swr1 complex"/>
    <property type="evidence" value="ECO:0007669"/>
    <property type="project" value="UniProtKB-UniRule"/>
</dbReference>
<organism evidence="5 6">
    <name type="scientific">Calocera viscosa (strain TUFC12733)</name>
    <dbReference type="NCBI Taxonomy" id="1330018"/>
    <lineage>
        <taxon>Eukaryota</taxon>
        <taxon>Fungi</taxon>
        <taxon>Dikarya</taxon>
        <taxon>Basidiomycota</taxon>
        <taxon>Agaricomycotina</taxon>
        <taxon>Dacrymycetes</taxon>
        <taxon>Dacrymycetales</taxon>
        <taxon>Dacrymycetaceae</taxon>
        <taxon>Calocera</taxon>
    </lineage>
</organism>
<dbReference type="Pfam" id="PF03366">
    <property type="entry name" value="YEATS"/>
    <property type="match status" value="1"/>
</dbReference>
<name>A0A167NRC0_CALVF</name>
<comment type="domain">
    <text evidence="3">The coiled-coil domain is required for assembly into the NuA4 complex.</text>
</comment>
<dbReference type="GO" id="GO:0005737">
    <property type="term" value="C:cytoplasm"/>
    <property type="evidence" value="ECO:0007669"/>
    <property type="project" value="UniProtKB-SubCell"/>
</dbReference>
<keyword evidence="6" id="KW-1185">Reference proteome</keyword>
<keyword evidence="1 2" id="KW-0539">Nucleus</keyword>
<dbReference type="Proteomes" id="UP000076738">
    <property type="component" value="Unassembled WGS sequence"/>
</dbReference>
<evidence type="ECO:0000259" key="4">
    <source>
        <dbReference type="PROSITE" id="PS51037"/>
    </source>
</evidence>
<dbReference type="OrthoDB" id="16041at2759"/>
<evidence type="ECO:0000256" key="3">
    <source>
        <dbReference type="RuleBase" id="RU367117"/>
    </source>
</evidence>
<protein>
    <recommendedName>
        <fullName evidence="3">Protein AF-9 homolog</fullName>
    </recommendedName>
</protein>
<comment type="function">
    <text evidence="3">Component of the SWR1 complex which mediates the ATP-dependent exchange of histone H2A for an H2A variant leading to transcriptional regulation of selected genes by chromatin remodeling. Component of the NuA4 histone acetyltransferase complex which is involved in transcriptional activation of selected genes principally by acetylation of nucleosomal histones H4 and H2A. The NuA4 complex is also involved in DNA repair. Yaf9 may also be required for viability in conditions in which the structural integrity of the spindle is compromised.</text>
</comment>
<dbReference type="STRING" id="1330018.A0A167NRC0"/>
<dbReference type="Gene3D" id="2.60.40.1970">
    <property type="entry name" value="YEATS domain"/>
    <property type="match status" value="1"/>
</dbReference>
<dbReference type="InterPro" id="IPR005033">
    <property type="entry name" value="YEATS"/>
</dbReference>
<dbReference type="InterPro" id="IPR055129">
    <property type="entry name" value="YEATS_dom"/>
</dbReference>
<keyword evidence="3" id="KW-0156">Chromatin regulator</keyword>
<evidence type="ECO:0000256" key="1">
    <source>
        <dbReference type="ARBA" id="ARBA00023242"/>
    </source>
</evidence>
<dbReference type="InterPro" id="IPR038704">
    <property type="entry name" value="YEAST_sf"/>
</dbReference>
<keyword evidence="3" id="KW-0175">Coiled coil</keyword>
<reference evidence="5 6" key="1">
    <citation type="journal article" date="2016" name="Mol. Biol. Evol.">
        <title>Comparative Genomics of Early-Diverging Mushroom-Forming Fungi Provides Insights into the Origins of Lignocellulose Decay Capabilities.</title>
        <authorList>
            <person name="Nagy L.G."/>
            <person name="Riley R."/>
            <person name="Tritt A."/>
            <person name="Adam C."/>
            <person name="Daum C."/>
            <person name="Floudas D."/>
            <person name="Sun H."/>
            <person name="Yadav J.S."/>
            <person name="Pangilinan J."/>
            <person name="Larsson K.H."/>
            <person name="Matsuura K."/>
            <person name="Barry K."/>
            <person name="Labutti K."/>
            <person name="Kuo R."/>
            <person name="Ohm R.A."/>
            <person name="Bhattacharya S.S."/>
            <person name="Shirouzu T."/>
            <person name="Yoshinaga Y."/>
            <person name="Martin F.M."/>
            <person name="Grigoriev I.V."/>
            <person name="Hibbett D.S."/>
        </authorList>
    </citation>
    <scope>NUCLEOTIDE SEQUENCE [LARGE SCALE GENOMIC DNA]</scope>
    <source>
        <strain evidence="5 6">TUFC12733</strain>
    </source>
</reference>
<keyword evidence="3" id="KW-0804">Transcription</keyword>
<evidence type="ECO:0000256" key="2">
    <source>
        <dbReference type="PROSITE-ProRule" id="PRU00376"/>
    </source>
</evidence>
<keyword evidence="3" id="KW-0227">DNA damage</keyword>
<keyword evidence="3" id="KW-0963">Cytoplasm</keyword>
<comment type="subunit">
    <text evidence="3">Component of the SWR1 chromatin-remodeling complex and of the NuA4 histone acetyltransferase complex.</text>
</comment>
<evidence type="ECO:0000313" key="6">
    <source>
        <dbReference type="Proteomes" id="UP000076738"/>
    </source>
</evidence>
<dbReference type="EMBL" id="KV417277">
    <property type="protein sequence ID" value="KZO97982.1"/>
    <property type="molecule type" value="Genomic_DNA"/>
</dbReference>
<keyword evidence="3" id="KW-0234">DNA repair</keyword>
<keyword evidence="3" id="KW-0805">Transcription regulation</keyword>
<keyword evidence="3" id="KW-0010">Activator</keyword>
<comment type="similarity">
    <text evidence="3">Belongs to the YAF9 family.</text>
</comment>